<accession>S9TBN6</accession>
<dbReference type="AlphaFoldDB" id="S9TBN6"/>
<organism evidence="2 3">
    <name type="scientific">Strigomonas culicis</name>
    <dbReference type="NCBI Taxonomy" id="28005"/>
    <lineage>
        <taxon>Eukaryota</taxon>
        <taxon>Discoba</taxon>
        <taxon>Euglenozoa</taxon>
        <taxon>Kinetoplastea</taxon>
        <taxon>Metakinetoplastina</taxon>
        <taxon>Trypanosomatida</taxon>
        <taxon>Trypanosomatidae</taxon>
        <taxon>Strigomonadinae</taxon>
        <taxon>Strigomonas</taxon>
    </lineage>
</organism>
<sequence length="147" mass="15483">MAGGWHSEGAAAPPPVPQGSYPLYAPPAYPMAAPGAALPLSLPQRGIKRPRSSKKAMKLHFLECLRRQQEQQPGRADSTHGGAAAPQDTAEGRDRGKRFVPRQVVASLFAALGGSATVGDTLEAVIGQLQQEGCLLQREGGWHVVAL</sequence>
<feature type="region of interest" description="Disordered" evidence="1">
    <location>
        <begin position="65"/>
        <end position="97"/>
    </location>
</feature>
<feature type="region of interest" description="Disordered" evidence="1">
    <location>
        <begin position="1"/>
        <end position="25"/>
    </location>
</feature>
<protein>
    <submittedName>
        <fullName evidence="2">Uncharacterized protein</fullName>
    </submittedName>
</protein>
<dbReference type="Proteomes" id="UP000015354">
    <property type="component" value="Unassembled WGS sequence"/>
</dbReference>
<evidence type="ECO:0000313" key="2">
    <source>
        <dbReference type="EMBL" id="EPY15437.1"/>
    </source>
</evidence>
<dbReference type="OrthoDB" id="272016at2759"/>
<keyword evidence="3" id="KW-1185">Reference proteome</keyword>
<reference evidence="2 3" key="1">
    <citation type="journal article" date="2013" name="PLoS ONE">
        <title>Predicting the Proteins of Angomonas deanei, Strigomonas culicis and Their Respective Endosymbionts Reveals New Aspects of the Trypanosomatidae Family.</title>
        <authorList>
            <person name="Motta M.C."/>
            <person name="Martins A.C."/>
            <person name="de Souza S.S."/>
            <person name="Catta-Preta C.M."/>
            <person name="Silva R."/>
            <person name="Klein C.C."/>
            <person name="de Almeida L.G."/>
            <person name="de Lima Cunha O."/>
            <person name="Ciapina L.P."/>
            <person name="Brocchi M."/>
            <person name="Colabardini A.C."/>
            <person name="de Araujo Lima B."/>
            <person name="Machado C.R."/>
            <person name="de Almeida Soares C.M."/>
            <person name="Probst C.M."/>
            <person name="de Menezes C.B."/>
            <person name="Thompson C.E."/>
            <person name="Bartholomeu D.C."/>
            <person name="Gradia D.F."/>
            <person name="Pavoni D.P."/>
            <person name="Grisard E.C."/>
            <person name="Fantinatti-Garboggini F."/>
            <person name="Marchini F.K."/>
            <person name="Rodrigues-Luiz G.F."/>
            <person name="Wagner G."/>
            <person name="Goldman G.H."/>
            <person name="Fietto J.L."/>
            <person name="Elias M.C."/>
            <person name="Goldman M.H."/>
            <person name="Sagot M.F."/>
            <person name="Pereira M."/>
            <person name="Stoco P.H."/>
            <person name="de Mendonca-Neto R.P."/>
            <person name="Teixeira S.M."/>
            <person name="Maciel T.E."/>
            <person name="de Oliveira Mendes T.A."/>
            <person name="Urmenyi T.P."/>
            <person name="de Souza W."/>
            <person name="Schenkman S."/>
            <person name="de Vasconcelos A.T."/>
        </authorList>
    </citation>
    <scope>NUCLEOTIDE SEQUENCE [LARGE SCALE GENOMIC DNA]</scope>
</reference>
<comment type="caution">
    <text evidence="2">The sequence shown here is derived from an EMBL/GenBank/DDBJ whole genome shotgun (WGS) entry which is preliminary data.</text>
</comment>
<gene>
    <name evidence="2" type="ORF">STCU_12027</name>
</gene>
<evidence type="ECO:0000313" key="3">
    <source>
        <dbReference type="Proteomes" id="UP000015354"/>
    </source>
</evidence>
<proteinExistence type="predicted"/>
<dbReference type="EMBL" id="ATMH01012090">
    <property type="protein sequence ID" value="EPY15437.1"/>
    <property type="molecule type" value="Genomic_DNA"/>
</dbReference>
<evidence type="ECO:0000256" key="1">
    <source>
        <dbReference type="SAM" id="MobiDB-lite"/>
    </source>
</evidence>
<name>S9TBN6_9TRYP</name>